<dbReference type="EMBL" id="JACNJD010000259">
    <property type="protein sequence ID" value="MBC8178150.1"/>
    <property type="molecule type" value="Genomic_DNA"/>
</dbReference>
<reference evidence="1 2" key="1">
    <citation type="submission" date="2020-08" db="EMBL/GenBank/DDBJ databases">
        <title>Bridging the membrane lipid divide: bacteria of the FCB group superphylum have the potential to synthesize archaeal ether lipids.</title>
        <authorList>
            <person name="Villanueva L."/>
            <person name="Von Meijenfeldt F.A.B."/>
            <person name="Westbye A.B."/>
            <person name="Yadav S."/>
            <person name="Hopmans E.C."/>
            <person name="Dutilh B.E."/>
            <person name="Sinninghe Damste J.S."/>
        </authorList>
    </citation>
    <scope>NUCLEOTIDE SEQUENCE [LARGE SCALE GENOMIC DNA]</scope>
    <source>
        <strain evidence="1">NIOZ-UU27</strain>
    </source>
</reference>
<comment type="caution">
    <text evidence="1">The sequence shown here is derived from an EMBL/GenBank/DDBJ whole genome shotgun (WGS) entry which is preliminary data.</text>
</comment>
<name>A0A8J6N1T8_9DELT</name>
<dbReference type="AlphaFoldDB" id="A0A8J6N1T8"/>
<evidence type="ECO:0000313" key="2">
    <source>
        <dbReference type="Proteomes" id="UP000650524"/>
    </source>
</evidence>
<sequence>MRPNFEWDDVKNEQNKEKHGVSFLDAQYAFADPNRVIIEDLGHGAKEDL</sequence>
<dbReference type="Pfam" id="PF04365">
    <property type="entry name" value="BrnT_toxin"/>
    <property type="match status" value="1"/>
</dbReference>
<proteinExistence type="predicted"/>
<accession>A0A8J6N1T8</accession>
<organism evidence="1 2">
    <name type="scientific">Candidatus Desulfacyla euxinica</name>
    <dbReference type="NCBI Taxonomy" id="2841693"/>
    <lineage>
        <taxon>Bacteria</taxon>
        <taxon>Deltaproteobacteria</taxon>
        <taxon>Candidatus Desulfacyla</taxon>
    </lineage>
</organism>
<dbReference type="InterPro" id="IPR007460">
    <property type="entry name" value="BrnT_toxin"/>
</dbReference>
<gene>
    <name evidence="1" type="ORF">H8E19_12155</name>
</gene>
<dbReference type="Gene3D" id="3.10.450.530">
    <property type="entry name" value="Ribonuclease toxin, BrnT, of type II toxin-antitoxin system"/>
    <property type="match status" value="1"/>
</dbReference>
<evidence type="ECO:0000313" key="1">
    <source>
        <dbReference type="EMBL" id="MBC8178150.1"/>
    </source>
</evidence>
<protein>
    <submittedName>
        <fullName evidence="1">BrnT family toxin</fullName>
    </submittedName>
</protein>
<dbReference type="InterPro" id="IPR038573">
    <property type="entry name" value="BrnT_sf"/>
</dbReference>
<dbReference type="Proteomes" id="UP000650524">
    <property type="component" value="Unassembled WGS sequence"/>
</dbReference>